<feature type="domain" description="C2H2-type" evidence="11">
    <location>
        <begin position="366"/>
        <end position="393"/>
    </location>
</feature>
<evidence type="ECO:0000256" key="1">
    <source>
        <dbReference type="ARBA" id="ARBA00004123"/>
    </source>
</evidence>
<dbReference type="Gene3D" id="3.30.160.60">
    <property type="entry name" value="Classic Zinc Finger"/>
    <property type="match status" value="7"/>
</dbReference>
<dbReference type="GeneTree" id="ENSGT00760000119441"/>
<evidence type="ECO:0000259" key="11">
    <source>
        <dbReference type="PROSITE" id="PS50157"/>
    </source>
</evidence>
<evidence type="ECO:0000256" key="7">
    <source>
        <dbReference type="ARBA" id="ARBA00023125"/>
    </source>
</evidence>
<reference evidence="12" key="3">
    <citation type="submission" date="2025-09" db="UniProtKB">
        <authorList>
            <consortium name="Ensembl"/>
        </authorList>
    </citation>
    <scope>IDENTIFICATION</scope>
</reference>
<dbReference type="SMART" id="SM00355">
    <property type="entry name" value="ZnF_C2H2"/>
    <property type="match status" value="5"/>
</dbReference>
<organism evidence="12 13">
    <name type="scientific">Nomascus leucogenys</name>
    <name type="common">Northern white-cheeked gibbon</name>
    <name type="synonym">Hylobates leucogenys</name>
    <dbReference type="NCBI Taxonomy" id="61853"/>
    <lineage>
        <taxon>Eukaryota</taxon>
        <taxon>Metazoa</taxon>
        <taxon>Chordata</taxon>
        <taxon>Craniata</taxon>
        <taxon>Vertebrata</taxon>
        <taxon>Euteleostomi</taxon>
        <taxon>Mammalia</taxon>
        <taxon>Eutheria</taxon>
        <taxon>Euarchontoglires</taxon>
        <taxon>Primates</taxon>
        <taxon>Haplorrhini</taxon>
        <taxon>Catarrhini</taxon>
        <taxon>Hylobatidae</taxon>
        <taxon>Nomascus</taxon>
    </lineage>
</organism>
<keyword evidence="7" id="KW-0238">DNA-binding</keyword>
<keyword evidence="4" id="KW-0677">Repeat</keyword>
<evidence type="ECO:0000256" key="10">
    <source>
        <dbReference type="SAM" id="MobiDB-lite"/>
    </source>
</evidence>
<evidence type="ECO:0000313" key="12">
    <source>
        <dbReference type="Ensembl" id="ENSNLEP00000025004.1"/>
    </source>
</evidence>
<dbReference type="PANTHER" id="PTHR23234:SF8">
    <property type="entry name" value="C2H2-TYPE DOMAIN-CONTAINING PROTEIN"/>
    <property type="match status" value="1"/>
</dbReference>
<dbReference type="GO" id="GO:0003677">
    <property type="term" value="F:DNA binding"/>
    <property type="evidence" value="ECO:0007669"/>
    <property type="project" value="UniProtKB-KW"/>
</dbReference>
<sequence length="449" mass="51998">IPVVPATPEAEGKGSLEFRSLRLSSAYLLKKFRFPISKPDGLSQLEQDLQVFDRETKTGEALRDDCSGEEENKLLIPKDKISEEVHSYKVITREVYKKASGNSKEISVPGEFRQIPISKEAFTREKNNECNKPEKSFSLDSTIDADQKVLRIQNTDDNDKNDISSNQNSASGKHEYIDLTQDFQSSKCKEIFRQSSALTRHQRIHTREKPYKCKECEKSFSLSSSLGRHKRIHTREKPYKCEASDKSCEASDKSCSPSSGIIQHKKMHTRVKAYKCSSCERVFSHKMSCKCTICGSDFCHTSYLLEHQRVHHEEKSYEYDEYTLAYIKQGIHFREKPYTCNECGKDFRFNSHLIQHQKIHTGMKLHECDEYGTAFSQTSCLIHHQIMHRKEKSYKCNEYEGSFSHSSDLILQQEVLPRQKVFDCDVWKKNSSQRAHLVQYQSVHTKENS</sequence>
<dbReference type="EMBL" id="ADFV01001072">
    <property type="status" value="NOT_ANNOTATED_CDS"/>
    <property type="molecule type" value="Genomic_DNA"/>
</dbReference>
<comment type="subcellular location">
    <subcellularLocation>
        <location evidence="1">Nucleus</location>
    </subcellularLocation>
</comment>
<dbReference type="Proteomes" id="UP000001073">
    <property type="component" value="Chromosome 11"/>
</dbReference>
<dbReference type="FunFam" id="3.30.160.60:FF:000008">
    <property type="entry name" value="RB-associated KRAB zinc finger protein-like"/>
    <property type="match status" value="1"/>
</dbReference>
<dbReference type="FunFam" id="3.30.160.60:FF:001856">
    <property type="entry name" value="Zinc finger protein 655"/>
    <property type="match status" value="1"/>
</dbReference>
<dbReference type="InterPro" id="IPR013087">
    <property type="entry name" value="Znf_C2H2_type"/>
</dbReference>
<keyword evidence="13" id="KW-1185">Reference proteome</keyword>
<dbReference type="OMA" id="LFRTCAH"/>
<evidence type="ECO:0000256" key="2">
    <source>
        <dbReference type="ARBA" id="ARBA00006991"/>
    </source>
</evidence>
<feature type="domain" description="C2H2-type" evidence="11">
    <location>
        <begin position="289"/>
        <end position="316"/>
    </location>
</feature>
<reference evidence="12" key="2">
    <citation type="submission" date="2025-08" db="UniProtKB">
        <authorList>
            <consortium name="Ensembl"/>
        </authorList>
    </citation>
    <scope>IDENTIFICATION</scope>
</reference>
<keyword evidence="8" id="KW-0539">Nucleus</keyword>
<feature type="domain" description="C2H2-type" evidence="11">
    <location>
        <begin position="183"/>
        <end position="210"/>
    </location>
</feature>
<reference evidence="12 13" key="1">
    <citation type="submission" date="2012-10" db="EMBL/GenBank/DDBJ databases">
        <authorList>
            <consortium name="Gibbon Genome Sequencing Consortium"/>
        </authorList>
    </citation>
    <scope>NUCLEOTIDE SEQUENCE [LARGE SCALE GENOMIC DNA]</scope>
</reference>
<accession>A0A2I3FTM8</accession>
<keyword evidence="6" id="KW-0862">Zinc</keyword>
<evidence type="ECO:0000256" key="5">
    <source>
        <dbReference type="ARBA" id="ARBA00022771"/>
    </source>
</evidence>
<keyword evidence="5 9" id="KW-0863">Zinc-finger</keyword>
<dbReference type="FunFam" id="3.30.160.60:FF:002343">
    <property type="entry name" value="Zinc finger protein 33A"/>
    <property type="match status" value="1"/>
</dbReference>
<dbReference type="GO" id="GO:0005634">
    <property type="term" value="C:nucleus"/>
    <property type="evidence" value="ECO:0007669"/>
    <property type="project" value="UniProtKB-SubCell"/>
</dbReference>
<proteinExistence type="inferred from homology"/>
<comment type="similarity">
    <text evidence="2">Belongs to the krueppel C2H2-type zinc-finger protein family.</text>
</comment>
<evidence type="ECO:0000313" key="13">
    <source>
        <dbReference type="Proteomes" id="UP000001073"/>
    </source>
</evidence>
<name>A0A2I3FTM8_NOMLE</name>
<keyword evidence="3" id="KW-0479">Metal-binding</keyword>
<feature type="domain" description="C2H2-type" evidence="11">
    <location>
        <begin position="338"/>
        <end position="365"/>
    </location>
</feature>
<dbReference type="GO" id="GO:0008270">
    <property type="term" value="F:zinc ion binding"/>
    <property type="evidence" value="ECO:0007669"/>
    <property type="project" value="UniProtKB-KW"/>
</dbReference>
<protein>
    <recommendedName>
        <fullName evidence="11">C2H2-type domain-containing protein</fullName>
    </recommendedName>
</protein>
<dbReference type="InterPro" id="IPR050758">
    <property type="entry name" value="Znf_C2H2-type"/>
</dbReference>
<evidence type="ECO:0000256" key="6">
    <source>
        <dbReference type="ARBA" id="ARBA00022833"/>
    </source>
</evidence>
<evidence type="ECO:0000256" key="3">
    <source>
        <dbReference type="ARBA" id="ARBA00022723"/>
    </source>
</evidence>
<dbReference type="InParanoid" id="A0A2I3FTM8"/>
<dbReference type="InterPro" id="IPR036236">
    <property type="entry name" value="Znf_C2H2_sf"/>
</dbReference>
<dbReference type="Pfam" id="PF00096">
    <property type="entry name" value="zf-C2H2"/>
    <property type="match status" value="3"/>
</dbReference>
<feature type="domain" description="C2H2-type" evidence="11">
    <location>
        <begin position="211"/>
        <end position="238"/>
    </location>
</feature>
<dbReference type="Ensembl" id="ENSNLET00000034546.1">
    <property type="protein sequence ID" value="ENSNLEP00000025004.1"/>
    <property type="gene ID" value="ENSNLEG00000033587.1"/>
</dbReference>
<evidence type="ECO:0000256" key="4">
    <source>
        <dbReference type="ARBA" id="ARBA00022737"/>
    </source>
</evidence>
<dbReference type="PROSITE" id="PS50157">
    <property type="entry name" value="ZINC_FINGER_C2H2_2"/>
    <property type="match status" value="5"/>
</dbReference>
<evidence type="ECO:0000256" key="8">
    <source>
        <dbReference type="ARBA" id="ARBA00023242"/>
    </source>
</evidence>
<dbReference type="PANTHER" id="PTHR23234">
    <property type="entry name" value="ZNF44 PROTEIN"/>
    <property type="match status" value="1"/>
</dbReference>
<dbReference type="PROSITE" id="PS00028">
    <property type="entry name" value="ZINC_FINGER_C2H2_1"/>
    <property type="match status" value="3"/>
</dbReference>
<evidence type="ECO:0000256" key="9">
    <source>
        <dbReference type="PROSITE-ProRule" id="PRU00042"/>
    </source>
</evidence>
<feature type="region of interest" description="Disordered" evidence="10">
    <location>
        <begin position="152"/>
        <end position="174"/>
    </location>
</feature>
<dbReference type="SUPFAM" id="SSF57667">
    <property type="entry name" value="beta-beta-alpha zinc fingers"/>
    <property type="match status" value="5"/>
</dbReference>
<dbReference type="AlphaFoldDB" id="A0A2I3FTM8"/>